<keyword evidence="2" id="KW-1185">Reference proteome</keyword>
<accession>A0A4Y2CSV6</accession>
<organism evidence="1 2">
    <name type="scientific">Araneus ventricosus</name>
    <name type="common">Orbweaver spider</name>
    <name type="synonym">Epeira ventricosa</name>
    <dbReference type="NCBI Taxonomy" id="182803"/>
    <lineage>
        <taxon>Eukaryota</taxon>
        <taxon>Metazoa</taxon>
        <taxon>Ecdysozoa</taxon>
        <taxon>Arthropoda</taxon>
        <taxon>Chelicerata</taxon>
        <taxon>Arachnida</taxon>
        <taxon>Araneae</taxon>
        <taxon>Araneomorphae</taxon>
        <taxon>Entelegynae</taxon>
        <taxon>Araneoidea</taxon>
        <taxon>Araneidae</taxon>
        <taxon>Araneus</taxon>
    </lineage>
</organism>
<proteinExistence type="predicted"/>
<protein>
    <submittedName>
        <fullName evidence="1">Uncharacterized protein</fullName>
    </submittedName>
</protein>
<evidence type="ECO:0000313" key="2">
    <source>
        <dbReference type="Proteomes" id="UP000499080"/>
    </source>
</evidence>
<comment type="caution">
    <text evidence="1">The sequence shown here is derived from an EMBL/GenBank/DDBJ whole genome shotgun (WGS) entry which is preliminary data.</text>
</comment>
<name>A0A4Y2CSV6_ARAVE</name>
<dbReference type="EMBL" id="BGPR01000243">
    <property type="protein sequence ID" value="GBM07542.1"/>
    <property type="molecule type" value="Genomic_DNA"/>
</dbReference>
<gene>
    <name evidence="1" type="ORF">AVEN_100736_1</name>
</gene>
<dbReference type="AlphaFoldDB" id="A0A4Y2CSV6"/>
<reference evidence="1 2" key="1">
    <citation type="journal article" date="2019" name="Sci. Rep.">
        <title>Orb-weaving spider Araneus ventricosus genome elucidates the spidroin gene catalogue.</title>
        <authorList>
            <person name="Kono N."/>
            <person name="Nakamura H."/>
            <person name="Ohtoshi R."/>
            <person name="Moran D.A.P."/>
            <person name="Shinohara A."/>
            <person name="Yoshida Y."/>
            <person name="Fujiwara M."/>
            <person name="Mori M."/>
            <person name="Tomita M."/>
            <person name="Arakawa K."/>
        </authorList>
    </citation>
    <scope>NUCLEOTIDE SEQUENCE [LARGE SCALE GENOMIC DNA]</scope>
</reference>
<evidence type="ECO:0000313" key="1">
    <source>
        <dbReference type="EMBL" id="GBM07542.1"/>
    </source>
</evidence>
<sequence>MINCRSLSGCLLMQQQFASSHFCIASHVAVLVLLLRGQFICPLYVQTIMSLSADLRIDESPIFGAWTFFNSLPHMEVGERPSGFWINWRVSFSIEEEEEEYFL</sequence>
<dbReference type="Proteomes" id="UP000499080">
    <property type="component" value="Unassembled WGS sequence"/>
</dbReference>